<keyword evidence="17 32" id="KW-0862">Zinc</keyword>
<dbReference type="InterPro" id="IPR001510">
    <property type="entry name" value="Znf_PARP"/>
</dbReference>
<dbReference type="PROSITE" id="PS50064">
    <property type="entry name" value="ZF_PARP_2"/>
    <property type="match status" value="2"/>
</dbReference>
<keyword evidence="10 32" id="KW-0328">Glycosyltransferase</keyword>
<comment type="catalytic activity">
    <reaction evidence="28">
        <text>L-histidyl-[protein] + NAD(+) = N(tele)-(ADP-D-ribosyl)-L-histidyl-[protein] + nicotinamide + H(+)</text>
        <dbReference type="Rhea" id="RHEA:72071"/>
        <dbReference type="Rhea" id="RHEA-COMP:9745"/>
        <dbReference type="Rhea" id="RHEA-COMP:18085"/>
        <dbReference type="ChEBI" id="CHEBI:15378"/>
        <dbReference type="ChEBI" id="CHEBI:17154"/>
        <dbReference type="ChEBI" id="CHEBI:29979"/>
        <dbReference type="ChEBI" id="CHEBI:57540"/>
        <dbReference type="ChEBI" id="CHEBI:191398"/>
    </reaction>
    <physiologicalReaction direction="left-to-right" evidence="28">
        <dbReference type="Rhea" id="RHEA:72072"/>
    </physiologicalReaction>
</comment>
<keyword evidence="23 32" id="KW-0539">Nucleus</keyword>
<evidence type="ECO:0000256" key="2">
    <source>
        <dbReference type="ARBA" id="ARBA00004514"/>
    </source>
</evidence>
<feature type="domain" description="PARP-type" evidence="34">
    <location>
        <begin position="116"/>
        <end position="205"/>
    </location>
</feature>
<evidence type="ECO:0000256" key="4">
    <source>
        <dbReference type="ARBA" id="ARBA00012020"/>
    </source>
</evidence>
<dbReference type="SUPFAM" id="SSF47587">
    <property type="entry name" value="Domain of poly(ADP-ribose) polymerase"/>
    <property type="match status" value="1"/>
</dbReference>
<evidence type="ECO:0000256" key="1">
    <source>
        <dbReference type="ARBA" id="ARBA00004286"/>
    </source>
</evidence>
<evidence type="ECO:0000313" key="39">
    <source>
        <dbReference type="EMBL" id="KAL0276842.1"/>
    </source>
</evidence>
<keyword evidence="11 32" id="KW-0808">Transferase</keyword>
<comment type="similarity">
    <text evidence="26">Belongs to the ARTD/PARP family.</text>
</comment>
<dbReference type="AlphaFoldDB" id="A0AAW2I412"/>
<dbReference type="PROSITE" id="PS52007">
    <property type="entry name" value="PADR1"/>
    <property type="match status" value="1"/>
</dbReference>
<evidence type="ECO:0000259" key="35">
    <source>
        <dbReference type="PROSITE" id="PS50172"/>
    </source>
</evidence>
<dbReference type="Pfam" id="PF21728">
    <property type="entry name" value="PADR1_N"/>
    <property type="match status" value="1"/>
</dbReference>
<dbReference type="InterPro" id="IPR012982">
    <property type="entry name" value="PARP1-like_PADR1_Zn_ribbon"/>
</dbReference>
<feature type="domain" description="PARP-type" evidence="34">
    <location>
        <begin position="7"/>
        <end position="89"/>
    </location>
</feature>
<keyword evidence="13 32" id="KW-0479">Metal-binding</keyword>
<dbReference type="InterPro" id="IPR049296">
    <property type="entry name" value="PARP1-like_PADR1_N"/>
</dbReference>
<keyword evidence="9" id="KW-0399">Innate immunity</keyword>
<sequence length="1004" mass="114221">MSDTLPFRAEYAKSGRAACKLCKSTIAKDELRLAVMVQSPFFDGKQPMWHHFSCFFQRCRPKDPTEIEHFDSLRWEDQEKLKEKINSLDGTVEPSSSKGKGKKRSLENGNPNLKDFTVAYAKSGQSKCKLCEENISKNEIRISKKDYESESALRYGPHERWHHVDCFLKVREELAFFAAGTCLPGYKTLEPDDQKIIKKKIPELKKSDSVDGPSPTKKPKEKVPDDMEKNMKKQNKTMFEYRDKLELLTKPELIHLLEYNKQEIPEGVSNILDRLADGMTFGALKKCEKCGNGQLTFRSGIGYKCRGHVSEWSRCEYTTSKPARVAFKVPKDLKENYEFLNKYKGKVSNRLFIQSSPKAKEEVKDLVQVGASTSSDSSPSLPLKSLQFLIHKSGNHSSDDLKSQIKELGGKTVSKFSENITCIISTEEEINKTKLSKTLSSAKDSDIPVVTGDVFSQITKSTRRDELIHLFMENTVSSWGSSIEKRIPAETKKELVKKSSYPEKSSGMFKSGEVVKKVTLKDGLVVDPDSKLEKVAHVYRIGNNVYSTVLSLTDVQKNKNSYYKLQILESDKKDKYWLFRSWGRIGTTIGGDKLDKFSNAEECISMFESLFEEKTGNDWNSRDHFVKVPGKMMMLEVNCHEEKSKELMKPAREVSPSVLHLAIQNLINLIFDIDAMRKTMLEFELDLVKMPLGKISQKQIQRAFAILSEVQTHMNSSEDKQVVIDATNRFYTLVPHDYGVNNPPLLNNEEIIREKIDVLNSLMEIEIAYKLLQECQETGNSVHDHYVKLNANIIVVERDSDEFKLIETYVRNTHTKTHSGYSLTVEEIFKIDREGEAKKFKKYKKLPNRKLLWHGSRVTNFVGILSQGLRIAPPEAPSTGYMFGKGIYFADRVSKSANYCMATRKNPTGLLLLCEVALGEMHELTDAEYIEKLPAGKHSVKGLGLSIPDPKEIALTPSGAEVPLGRTVDANIKKSSLLYNEYIVYDVSQVKIQYLLKLKFNYKY</sequence>
<dbReference type="SMART" id="SM01336">
    <property type="entry name" value="zf-PARP"/>
    <property type="match status" value="2"/>
</dbReference>
<protein>
    <recommendedName>
        <fullName evidence="31 32">Poly [ADP-ribose] polymerase</fullName>
        <ecNumber evidence="4 32">2.4.2.30</ecNumber>
    </recommendedName>
</protein>
<evidence type="ECO:0000256" key="6">
    <source>
        <dbReference type="ARBA" id="ARBA00022490"/>
    </source>
</evidence>
<dbReference type="InterPro" id="IPR004102">
    <property type="entry name" value="Poly(ADP-ribose)pol_reg_dom"/>
</dbReference>
<organism evidence="39">
    <name type="scientific">Menopon gallinae</name>
    <name type="common">poultry shaft louse</name>
    <dbReference type="NCBI Taxonomy" id="328185"/>
    <lineage>
        <taxon>Eukaryota</taxon>
        <taxon>Metazoa</taxon>
        <taxon>Ecdysozoa</taxon>
        <taxon>Arthropoda</taxon>
        <taxon>Hexapoda</taxon>
        <taxon>Insecta</taxon>
        <taxon>Pterygota</taxon>
        <taxon>Neoptera</taxon>
        <taxon>Paraneoptera</taxon>
        <taxon>Psocodea</taxon>
        <taxon>Troctomorpha</taxon>
        <taxon>Phthiraptera</taxon>
        <taxon>Amblycera</taxon>
        <taxon>Menoponidae</taxon>
        <taxon>Menopon</taxon>
    </lineage>
</organism>
<evidence type="ECO:0000256" key="15">
    <source>
        <dbReference type="ARBA" id="ARBA00022765"/>
    </source>
</evidence>
<proteinExistence type="inferred from homology"/>
<evidence type="ECO:0000256" key="7">
    <source>
        <dbReference type="ARBA" id="ARBA00022499"/>
    </source>
</evidence>
<dbReference type="InterPro" id="IPR036957">
    <property type="entry name" value="Znf_PARP_sf"/>
</dbReference>
<evidence type="ECO:0000256" key="14">
    <source>
        <dbReference type="ARBA" id="ARBA00022737"/>
    </source>
</evidence>
<feature type="region of interest" description="Disordered" evidence="33">
    <location>
        <begin position="86"/>
        <end position="110"/>
    </location>
</feature>
<evidence type="ECO:0000256" key="16">
    <source>
        <dbReference type="ARBA" id="ARBA00022771"/>
    </source>
</evidence>
<dbReference type="InterPro" id="IPR036616">
    <property type="entry name" value="Poly(ADP-ribose)pol_reg_dom_sf"/>
</dbReference>
<evidence type="ECO:0000256" key="33">
    <source>
        <dbReference type="SAM" id="MobiDB-lite"/>
    </source>
</evidence>
<dbReference type="SUPFAM" id="SSF142921">
    <property type="entry name" value="WGR domain-like"/>
    <property type="match status" value="1"/>
</dbReference>
<dbReference type="InterPro" id="IPR008893">
    <property type="entry name" value="WGR_domain"/>
</dbReference>
<dbReference type="PROSITE" id="PS51977">
    <property type="entry name" value="WGR"/>
    <property type="match status" value="1"/>
</dbReference>
<dbReference type="SUPFAM" id="SSF52113">
    <property type="entry name" value="BRCT domain"/>
    <property type="match status" value="1"/>
</dbReference>
<dbReference type="Pfam" id="PF05406">
    <property type="entry name" value="WGR"/>
    <property type="match status" value="1"/>
</dbReference>
<dbReference type="Pfam" id="PF00533">
    <property type="entry name" value="BRCT"/>
    <property type="match status" value="1"/>
</dbReference>
<evidence type="ECO:0000256" key="3">
    <source>
        <dbReference type="ARBA" id="ARBA00004604"/>
    </source>
</evidence>
<dbReference type="GO" id="GO:0005730">
    <property type="term" value="C:nucleolus"/>
    <property type="evidence" value="ECO:0007669"/>
    <property type="project" value="UniProtKB-SubCell"/>
</dbReference>
<keyword evidence="15" id="KW-0013">ADP-ribosylation</keyword>
<dbReference type="InterPro" id="IPR001357">
    <property type="entry name" value="BRCT_dom"/>
</dbReference>
<dbReference type="InterPro" id="IPR036420">
    <property type="entry name" value="BRCT_dom_sf"/>
</dbReference>
<dbReference type="PROSITE" id="PS51060">
    <property type="entry name" value="PARP_ALPHA_HD"/>
    <property type="match status" value="1"/>
</dbReference>
<feature type="domain" description="WGR" evidence="38">
    <location>
        <begin position="535"/>
        <end position="632"/>
    </location>
</feature>
<evidence type="ECO:0000256" key="20">
    <source>
        <dbReference type="ARBA" id="ARBA00023027"/>
    </source>
</evidence>
<dbReference type="CDD" id="cd01437">
    <property type="entry name" value="parp_like"/>
    <property type="match status" value="1"/>
</dbReference>
<dbReference type="GO" id="GO:0051287">
    <property type="term" value="F:NAD binding"/>
    <property type="evidence" value="ECO:0007669"/>
    <property type="project" value="UniProtKB-UniRule"/>
</dbReference>
<feature type="region of interest" description="Disordered" evidence="33">
    <location>
        <begin position="200"/>
        <end position="228"/>
    </location>
</feature>
<evidence type="ECO:0000256" key="23">
    <source>
        <dbReference type="ARBA" id="ARBA00023242"/>
    </source>
</evidence>
<evidence type="ECO:0000256" key="24">
    <source>
        <dbReference type="ARBA" id="ARBA00024159"/>
    </source>
</evidence>
<dbReference type="GO" id="GO:0003677">
    <property type="term" value="F:DNA binding"/>
    <property type="evidence" value="ECO:0007669"/>
    <property type="project" value="UniProtKB-UniRule"/>
</dbReference>
<dbReference type="Gene3D" id="1.10.20.130">
    <property type="match status" value="1"/>
</dbReference>
<keyword evidence="16" id="KW-0863">Zinc-finger</keyword>
<dbReference type="PROSITE" id="PS51059">
    <property type="entry name" value="PARP_CATALYTIC"/>
    <property type="match status" value="1"/>
</dbReference>
<dbReference type="GO" id="GO:0005694">
    <property type="term" value="C:chromosome"/>
    <property type="evidence" value="ECO:0007669"/>
    <property type="project" value="UniProtKB-SubCell"/>
</dbReference>
<feature type="compositionally biased region" description="Basic and acidic residues" evidence="33">
    <location>
        <begin position="200"/>
        <end position="209"/>
    </location>
</feature>
<dbReference type="EMBL" id="JARGDH010000002">
    <property type="protein sequence ID" value="KAL0276842.1"/>
    <property type="molecule type" value="Genomic_DNA"/>
</dbReference>
<name>A0AAW2I412_9NEOP</name>
<dbReference type="Pfam" id="PF02877">
    <property type="entry name" value="PARP_reg"/>
    <property type="match status" value="1"/>
</dbReference>
<evidence type="ECO:0000256" key="17">
    <source>
        <dbReference type="ARBA" id="ARBA00022833"/>
    </source>
</evidence>
<evidence type="ECO:0000259" key="36">
    <source>
        <dbReference type="PROSITE" id="PS51059"/>
    </source>
</evidence>
<dbReference type="Pfam" id="PF00644">
    <property type="entry name" value="PARP"/>
    <property type="match status" value="1"/>
</dbReference>
<keyword evidence="14" id="KW-0677">Repeat</keyword>
<evidence type="ECO:0000256" key="25">
    <source>
        <dbReference type="ARBA" id="ARBA00024164"/>
    </source>
</evidence>
<dbReference type="InterPro" id="IPR008288">
    <property type="entry name" value="PARP"/>
</dbReference>
<comment type="catalytic activity">
    <reaction evidence="29">
        <text>L-tyrosyl-[protein] + NAD(+) = O-(ADP-D-ribosyl)-L-tyrosyl-[protein] + nicotinamide + H(+)</text>
        <dbReference type="Rhea" id="RHEA:58236"/>
        <dbReference type="Rhea" id="RHEA-COMP:10136"/>
        <dbReference type="Rhea" id="RHEA-COMP:15092"/>
        <dbReference type="ChEBI" id="CHEBI:15378"/>
        <dbReference type="ChEBI" id="CHEBI:17154"/>
        <dbReference type="ChEBI" id="CHEBI:46858"/>
        <dbReference type="ChEBI" id="CHEBI:57540"/>
        <dbReference type="ChEBI" id="CHEBI:142557"/>
    </reaction>
    <physiologicalReaction direction="left-to-right" evidence="29">
        <dbReference type="Rhea" id="RHEA:58237"/>
    </physiologicalReaction>
</comment>
<evidence type="ECO:0000256" key="9">
    <source>
        <dbReference type="ARBA" id="ARBA00022588"/>
    </source>
</evidence>
<comment type="catalytic activity">
    <reaction evidence="25">
        <text>L-aspartyl-[protein] + NAD(+) = 4-O-(ADP-D-ribosyl)-L-aspartyl-[protein] + nicotinamide</text>
        <dbReference type="Rhea" id="RHEA:54424"/>
        <dbReference type="Rhea" id="RHEA-COMP:9867"/>
        <dbReference type="Rhea" id="RHEA-COMP:13832"/>
        <dbReference type="ChEBI" id="CHEBI:17154"/>
        <dbReference type="ChEBI" id="CHEBI:29961"/>
        <dbReference type="ChEBI" id="CHEBI:57540"/>
        <dbReference type="ChEBI" id="CHEBI:138102"/>
    </reaction>
    <physiologicalReaction direction="left-to-right" evidence="25">
        <dbReference type="Rhea" id="RHEA:54425"/>
    </physiologicalReaction>
</comment>
<comment type="catalytic activity">
    <reaction evidence="24">
        <text>L-glutamyl-[protein] + NAD(+) = 5-O-(ADP-D-ribosyl)-L-glutamyl-[protein] + nicotinamide</text>
        <dbReference type="Rhea" id="RHEA:58224"/>
        <dbReference type="Rhea" id="RHEA-COMP:10208"/>
        <dbReference type="Rhea" id="RHEA-COMP:15089"/>
        <dbReference type="ChEBI" id="CHEBI:17154"/>
        <dbReference type="ChEBI" id="CHEBI:29973"/>
        <dbReference type="ChEBI" id="CHEBI:57540"/>
        <dbReference type="ChEBI" id="CHEBI:142540"/>
    </reaction>
    <physiologicalReaction direction="left-to-right" evidence="24">
        <dbReference type="Rhea" id="RHEA:58225"/>
    </physiologicalReaction>
</comment>
<dbReference type="SUPFAM" id="SSF56399">
    <property type="entry name" value="ADP-ribosylation"/>
    <property type="match status" value="1"/>
</dbReference>
<evidence type="ECO:0000259" key="34">
    <source>
        <dbReference type="PROSITE" id="PS50064"/>
    </source>
</evidence>
<feature type="domain" description="PARP catalytic" evidence="36">
    <location>
        <begin position="780"/>
        <end position="1004"/>
    </location>
</feature>
<dbReference type="Gene3D" id="3.90.228.10">
    <property type="match status" value="1"/>
</dbReference>
<dbReference type="InterPro" id="IPR050800">
    <property type="entry name" value="ARTD/PARP"/>
</dbReference>
<evidence type="ECO:0000256" key="8">
    <source>
        <dbReference type="ARBA" id="ARBA00022533"/>
    </source>
</evidence>
<comment type="subcellular location">
    <subcellularLocation>
        <location evidence="1">Chromosome</location>
    </subcellularLocation>
    <subcellularLocation>
        <location evidence="2">Cytoplasm</location>
        <location evidence="2">Cytosol</location>
    </subcellularLocation>
    <subcellularLocation>
        <location evidence="3">Nucleus</location>
        <location evidence="3">Nucleolus</location>
    </subcellularLocation>
</comment>
<dbReference type="Pfam" id="PF08063">
    <property type="entry name" value="Zn_ribbon_PADR1"/>
    <property type="match status" value="1"/>
</dbReference>
<keyword evidence="8" id="KW-0021">Allosteric enzyme</keyword>
<dbReference type="CDD" id="cd08001">
    <property type="entry name" value="WGR_PARP1_like"/>
    <property type="match status" value="1"/>
</dbReference>
<dbReference type="GO" id="GO:0008270">
    <property type="term" value="F:zinc ion binding"/>
    <property type="evidence" value="ECO:0007669"/>
    <property type="project" value="UniProtKB-KW"/>
</dbReference>
<evidence type="ECO:0000256" key="11">
    <source>
        <dbReference type="ARBA" id="ARBA00022679"/>
    </source>
</evidence>
<dbReference type="InterPro" id="IPR012317">
    <property type="entry name" value="Poly(ADP-ribose)pol_cat_dom"/>
</dbReference>
<gene>
    <name evidence="39" type="ORF">PYX00_004320</name>
</gene>
<evidence type="ECO:0000256" key="10">
    <source>
        <dbReference type="ARBA" id="ARBA00022676"/>
    </source>
</evidence>
<evidence type="ECO:0000256" key="28">
    <source>
        <dbReference type="ARBA" id="ARBA00048241"/>
    </source>
</evidence>
<keyword evidence="20 32" id="KW-0520">NAD</keyword>
<evidence type="ECO:0000256" key="27">
    <source>
        <dbReference type="ARBA" id="ARBA00033987"/>
    </source>
</evidence>
<dbReference type="PANTHER" id="PTHR10459">
    <property type="entry name" value="DNA LIGASE"/>
    <property type="match status" value="1"/>
</dbReference>
<keyword evidence="6" id="KW-0963">Cytoplasm</keyword>
<evidence type="ECO:0000259" key="37">
    <source>
        <dbReference type="PROSITE" id="PS51060"/>
    </source>
</evidence>
<dbReference type="GO" id="GO:1990404">
    <property type="term" value="F:NAD+-protein mono-ADP-ribosyltransferase activity"/>
    <property type="evidence" value="ECO:0007669"/>
    <property type="project" value="TreeGrafter"/>
</dbReference>
<keyword evidence="21 32" id="KW-0238">DNA-binding</keyword>
<keyword evidence="12" id="KW-0548">Nucleotidyltransferase</keyword>
<keyword evidence="5" id="KW-0158">Chromosome</keyword>
<comment type="catalytic activity">
    <reaction evidence="27 32">
        <text>NAD(+) + (ADP-D-ribosyl)n-acceptor = nicotinamide + (ADP-D-ribosyl)n+1-acceptor + H(+).</text>
        <dbReference type="EC" id="2.4.2.30"/>
    </reaction>
</comment>
<keyword evidence="18" id="KW-0391">Immunity</keyword>
<dbReference type="Gene3D" id="3.30.1740.10">
    <property type="entry name" value="Zinc finger, PARP-type"/>
    <property type="match status" value="2"/>
</dbReference>
<feature type="domain" description="BRCT" evidence="35">
    <location>
        <begin position="378"/>
        <end position="451"/>
    </location>
</feature>
<dbReference type="GO" id="GO:0006302">
    <property type="term" value="P:double-strand break repair"/>
    <property type="evidence" value="ECO:0007669"/>
    <property type="project" value="TreeGrafter"/>
</dbReference>
<evidence type="ECO:0000256" key="18">
    <source>
        <dbReference type="ARBA" id="ARBA00022859"/>
    </source>
</evidence>
<dbReference type="FunFam" id="1.20.142.10:FF:000001">
    <property type="entry name" value="Poly [ADP-ribose] polymerase"/>
    <property type="match status" value="1"/>
</dbReference>
<keyword evidence="7" id="KW-1017">Isopeptide bond</keyword>
<evidence type="ECO:0000256" key="32">
    <source>
        <dbReference type="PIRNR" id="PIRNR000489"/>
    </source>
</evidence>
<dbReference type="GO" id="GO:0045087">
    <property type="term" value="P:innate immune response"/>
    <property type="evidence" value="ECO:0007669"/>
    <property type="project" value="UniProtKB-KW"/>
</dbReference>
<dbReference type="Gene3D" id="3.40.50.10190">
    <property type="entry name" value="BRCT domain"/>
    <property type="match status" value="1"/>
</dbReference>
<evidence type="ECO:0000256" key="29">
    <source>
        <dbReference type="ARBA" id="ARBA00048339"/>
    </source>
</evidence>
<dbReference type="PANTHER" id="PTHR10459:SF112">
    <property type="entry name" value="POLY [ADP-RIBOSE] POLYMERASE 1"/>
    <property type="match status" value="1"/>
</dbReference>
<dbReference type="GO" id="GO:0070212">
    <property type="term" value="P:protein poly-ADP-ribosylation"/>
    <property type="evidence" value="ECO:0007669"/>
    <property type="project" value="TreeGrafter"/>
</dbReference>
<dbReference type="Gene3D" id="1.20.142.10">
    <property type="entry name" value="Poly(ADP-ribose) polymerase, regulatory domain"/>
    <property type="match status" value="1"/>
</dbReference>
<dbReference type="InterPro" id="IPR038650">
    <property type="entry name" value="PADR1_C_dom_sf"/>
</dbReference>
<feature type="domain" description="PARP alpha-helical" evidence="37">
    <location>
        <begin position="656"/>
        <end position="773"/>
    </location>
</feature>
<dbReference type="InterPro" id="IPR036930">
    <property type="entry name" value="WGR_dom_sf"/>
</dbReference>
<dbReference type="PROSITE" id="PS50172">
    <property type="entry name" value="BRCT"/>
    <property type="match status" value="1"/>
</dbReference>
<dbReference type="PROSITE" id="PS00347">
    <property type="entry name" value="ZF_PARP_1"/>
    <property type="match status" value="1"/>
</dbReference>
<evidence type="ECO:0000256" key="5">
    <source>
        <dbReference type="ARBA" id="ARBA00022454"/>
    </source>
</evidence>
<keyword evidence="22" id="KW-0804">Transcription</keyword>
<dbReference type="FunFam" id="3.30.1740.10:FF:000004">
    <property type="entry name" value="Poly [ADP-ribose] polymerase"/>
    <property type="match status" value="1"/>
</dbReference>
<dbReference type="Pfam" id="PF00645">
    <property type="entry name" value="zf-PARP"/>
    <property type="match status" value="2"/>
</dbReference>
<evidence type="ECO:0000256" key="26">
    <source>
        <dbReference type="ARBA" id="ARBA00024347"/>
    </source>
</evidence>
<evidence type="ECO:0000256" key="19">
    <source>
        <dbReference type="ARBA" id="ARBA00023015"/>
    </source>
</evidence>
<reference evidence="39" key="1">
    <citation type="journal article" date="2024" name="Gigascience">
        <title>Chromosome-level genome of the poultry shaft louse Menopon gallinae provides insight into the host-switching and adaptive evolution of parasitic lice.</title>
        <authorList>
            <person name="Xu Y."/>
            <person name="Ma L."/>
            <person name="Liu S."/>
            <person name="Liang Y."/>
            <person name="Liu Q."/>
            <person name="He Z."/>
            <person name="Tian L."/>
            <person name="Duan Y."/>
            <person name="Cai W."/>
            <person name="Li H."/>
            <person name="Song F."/>
        </authorList>
    </citation>
    <scope>NUCLEOTIDE SEQUENCE</scope>
    <source>
        <strain evidence="39">Cailab_2023a</strain>
    </source>
</reference>
<evidence type="ECO:0000256" key="30">
    <source>
        <dbReference type="ARBA" id="ARBA00048575"/>
    </source>
</evidence>
<dbReference type="Gene3D" id="2.20.25.630">
    <property type="match status" value="1"/>
</dbReference>
<comment type="caution">
    <text evidence="39">The sequence shown here is derived from an EMBL/GenBank/DDBJ whole genome shotgun (WGS) entry which is preliminary data.</text>
</comment>
<dbReference type="PIRSF" id="PIRSF000489">
    <property type="entry name" value="NAD_ADPRT"/>
    <property type="match status" value="1"/>
</dbReference>
<evidence type="ECO:0000256" key="21">
    <source>
        <dbReference type="ARBA" id="ARBA00023125"/>
    </source>
</evidence>
<evidence type="ECO:0000256" key="13">
    <source>
        <dbReference type="ARBA" id="ARBA00022723"/>
    </source>
</evidence>
<dbReference type="SMART" id="SM01335">
    <property type="entry name" value="PADR1"/>
    <property type="match status" value="1"/>
</dbReference>
<comment type="catalytic activity">
    <reaction evidence="30">
        <text>L-seryl-[protein] + NAD(+) = O-(ADP-D-ribosyl)-L-seryl-[protein] + nicotinamide + H(+)</text>
        <dbReference type="Rhea" id="RHEA:58232"/>
        <dbReference type="Rhea" id="RHEA-COMP:9863"/>
        <dbReference type="Rhea" id="RHEA-COMP:15091"/>
        <dbReference type="ChEBI" id="CHEBI:15378"/>
        <dbReference type="ChEBI" id="CHEBI:17154"/>
        <dbReference type="ChEBI" id="CHEBI:29999"/>
        <dbReference type="ChEBI" id="CHEBI:57540"/>
        <dbReference type="ChEBI" id="CHEBI:142556"/>
    </reaction>
    <physiologicalReaction direction="left-to-right" evidence="30">
        <dbReference type="Rhea" id="RHEA:58233"/>
    </physiologicalReaction>
</comment>
<evidence type="ECO:0000256" key="31">
    <source>
        <dbReference type="ARBA" id="ARBA00071874"/>
    </source>
</evidence>
<dbReference type="GO" id="GO:0003950">
    <property type="term" value="F:NAD+ poly-ADP-ribosyltransferase activity"/>
    <property type="evidence" value="ECO:0007669"/>
    <property type="project" value="UniProtKB-UniRule"/>
</dbReference>
<dbReference type="GO" id="GO:0016779">
    <property type="term" value="F:nucleotidyltransferase activity"/>
    <property type="evidence" value="ECO:0007669"/>
    <property type="project" value="UniProtKB-KW"/>
</dbReference>
<keyword evidence="19" id="KW-0805">Transcription regulation</keyword>
<dbReference type="GO" id="GO:0005829">
    <property type="term" value="C:cytosol"/>
    <property type="evidence" value="ECO:0007669"/>
    <property type="project" value="UniProtKB-SubCell"/>
</dbReference>
<accession>A0AAW2I412</accession>
<dbReference type="EC" id="2.4.2.30" evidence="4 32"/>
<dbReference type="SMART" id="SM00773">
    <property type="entry name" value="WGR"/>
    <property type="match status" value="1"/>
</dbReference>
<evidence type="ECO:0000256" key="22">
    <source>
        <dbReference type="ARBA" id="ARBA00023163"/>
    </source>
</evidence>
<evidence type="ECO:0000259" key="38">
    <source>
        <dbReference type="PROSITE" id="PS51977"/>
    </source>
</evidence>
<dbReference type="SUPFAM" id="SSF57716">
    <property type="entry name" value="Glucocorticoid receptor-like (DNA-binding domain)"/>
    <property type="match status" value="2"/>
</dbReference>
<evidence type="ECO:0000256" key="12">
    <source>
        <dbReference type="ARBA" id="ARBA00022695"/>
    </source>
</evidence>
<dbReference type="FunFam" id="3.90.228.10:FF:000002">
    <property type="entry name" value="Poly [ADP-ribose] polymerase"/>
    <property type="match status" value="1"/>
</dbReference>